<dbReference type="Gene3D" id="1.10.10.10">
    <property type="entry name" value="Winged helix-like DNA-binding domain superfamily/Winged helix DNA-binding domain"/>
    <property type="match status" value="1"/>
</dbReference>
<dbReference type="InterPro" id="IPR011006">
    <property type="entry name" value="CheY-like_superfamily"/>
</dbReference>
<feature type="domain" description="OmpR/PhoB-type" evidence="2">
    <location>
        <begin position="146"/>
        <end position="213"/>
    </location>
</feature>
<dbReference type="GO" id="GO:0000160">
    <property type="term" value="P:phosphorelay signal transduction system"/>
    <property type="evidence" value="ECO:0007669"/>
    <property type="project" value="InterPro"/>
</dbReference>
<dbReference type="InterPro" id="IPR036388">
    <property type="entry name" value="WH-like_DNA-bd_sf"/>
</dbReference>
<organism evidence="3 4">
    <name type="scientific">Bordetella ansorpii</name>
    <dbReference type="NCBI Taxonomy" id="288768"/>
    <lineage>
        <taxon>Bacteria</taxon>
        <taxon>Pseudomonadati</taxon>
        <taxon>Pseudomonadota</taxon>
        <taxon>Betaproteobacteria</taxon>
        <taxon>Burkholderiales</taxon>
        <taxon>Alcaligenaceae</taxon>
        <taxon>Bordetella</taxon>
    </lineage>
</organism>
<dbReference type="SUPFAM" id="SSF46894">
    <property type="entry name" value="C-terminal effector domain of the bipartite response regulators"/>
    <property type="match status" value="1"/>
</dbReference>
<reference evidence="3 4" key="1">
    <citation type="submission" date="2016-03" db="EMBL/GenBank/DDBJ databases">
        <authorList>
            <consortium name="Pathogen Informatics"/>
        </authorList>
    </citation>
    <scope>NUCLEOTIDE SEQUENCE [LARGE SCALE GENOMIC DNA]</scope>
    <source>
        <strain evidence="3 4">NCTC13364</strain>
    </source>
</reference>
<dbReference type="InterPro" id="IPR001867">
    <property type="entry name" value="OmpR/PhoB-type_DNA-bd"/>
</dbReference>
<dbReference type="AlphaFoldDB" id="A0A157QZI7"/>
<dbReference type="OrthoDB" id="8681008at2"/>
<dbReference type="SUPFAM" id="SSF52172">
    <property type="entry name" value="CheY-like"/>
    <property type="match status" value="1"/>
</dbReference>
<name>A0A157QZI7_9BORD</name>
<dbReference type="EMBL" id="FKBS01000025">
    <property type="protein sequence ID" value="SAI50349.1"/>
    <property type="molecule type" value="Genomic_DNA"/>
</dbReference>
<keyword evidence="1" id="KW-0238">DNA-binding</keyword>
<evidence type="ECO:0000313" key="3">
    <source>
        <dbReference type="EMBL" id="SAI50349.1"/>
    </source>
</evidence>
<proteinExistence type="predicted"/>
<protein>
    <submittedName>
        <fullName evidence="3">Transcriptional regulator</fullName>
    </submittedName>
</protein>
<dbReference type="GO" id="GO:0006355">
    <property type="term" value="P:regulation of DNA-templated transcription"/>
    <property type="evidence" value="ECO:0007669"/>
    <property type="project" value="InterPro"/>
</dbReference>
<sequence>MFDNQQLIFVNDALPAASSTALVHGLQQAGWSVQFADAGTPLRALVDIRMPDAIVVRTSAEAMYDRVMHVRTCAPTSALVVMVTGAPANVRIAAMDAGADACCHVDTHSAELAAMLRAALRFRGLGGRRSLWRLMARDRVLAGPADQWVPLTLAESRLLKRLLDAPGWLLPRNDKTFGGGRALDVTVSRLRAKAQGLGVQLPLFTVRDWGYMFLADGDATGWN</sequence>
<dbReference type="RefSeq" id="WP_066418356.1">
    <property type="nucleotide sequence ID" value="NZ_FKBS01000025.1"/>
</dbReference>
<dbReference type="Proteomes" id="UP000077037">
    <property type="component" value="Unassembled WGS sequence"/>
</dbReference>
<dbReference type="SMART" id="SM00862">
    <property type="entry name" value="Trans_reg_C"/>
    <property type="match status" value="1"/>
</dbReference>
<evidence type="ECO:0000259" key="2">
    <source>
        <dbReference type="SMART" id="SM00862"/>
    </source>
</evidence>
<evidence type="ECO:0000313" key="4">
    <source>
        <dbReference type="Proteomes" id="UP000077037"/>
    </source>
</evidence>
<accession>A0A157QZI7</accession>
<evidence type="ECO:0000256" key="1">
    <source>
        <dbReference type="ARBA" id="ARBA00023125"/>
    </source>
</evidence>
<dbReference type="GO" id="GO:0003677">
    <property type="term" value="F:DNA binding"/>
    <property type="evidence" value="ECO:0007669"/>
    <property type="project" value="UniProtKB-KW"/>
</dbReference>
<gene>
    <name evidence="3" type="ORF">SAMEA1982600_04164</name>
</gene>
<dbReference type="InterPro" id="IPR016032">
    <property type="entry name" value="Sig_transdc_resp-reg_C-effctor"/>
</dbReference>